<dbReference type="PANTHER" id="PTHR13318:SF190">
    <property type="entry name" value="PARTNER OF PAIRED, ISOFORM B"/>
    <property type="match status" value="1"/>
</dbReference>
<evidence type="ECO:0000256" key="1">
    <source>
        <dbReference type="SAM" id="MobiDB-lite"/>
    </source>
</evidence>
<evidence type="ECO:0000259" key="2">
    <source>
        <dbReference type="PROSITE" id="PS50181"/>
    </source>
</evidence>
<dbReference type="InterPro" id="IPR032675">
    <property type="entry name" value="LRR_dom_sf"/>
</dbReference>
<dbReference type="InterPro" id="IPR036047">
    <property type="entry name" value="F-box-like_dom_sf"/>
</dbReference>
<dbReference type="EMBL" id="MCGE01000036">
    <property type="protein sequence ID" value="ORZ07148.1"/>
    <property type="molecule type" value="Genomic_DNA"/>
</dbReference>
<dbReference type="PROSITE" id="PS50181">
    <property type="entry name" value="FBOX"/>
    <property type="match status" value="1"/>
</dbReference>
<comment type="caution">
    <text evidence="3">The sequence shown here is derived from an EMBL/GenBank/DDBJ whole genome shotgun (WGS) entry which is preliminary data.</text>
</comment>
<accession>A0A1X2I190</accession>
<evidence type="ECO:0000313" key="4">
    <source>
        <dbReference type="Proteomes" id="UP000193560"/>
    </source>
</evidence>
<name>A0A1X2I190_9FUNG</name>
<dbReference type="AlphaFoldDB" id="A0A1X2I190"/>
<proteinExistence type="predicted"/>
<protein>
    <recommendedName>
        <fullName evidence="2">F-box domain-containing protein</fullName>
    </recommendedName>
</protein>
<dbReference type="STRING" id="90262.A0A1X2I190"/>
<dbReference type="GO" id="GO:0019005">
    <property type="term" value="C:SCF ubiquitin ligase complex"/>
    <property type="evidence" value="ECO:0007669"/>
    <property type="project" value="TreeGrafter"/>
</dbReference>
<dbReference type="GO" id="GO:0031146">
    <property type="term" value="P:SCF-dependent proteasomal ubiquitin-dependent protein catabolic process"/>
    <property type="evidence" value="ECO:0007669"/>
    <property type="project" value="TreeGrafter"/>
</dbReference>
<dbReference type="SUPFAM" id="SSF52047">
    <property type="entry name" value="RNI-like"/>
    <property type="match status" value="1"/>
</dbReference>
<organism evidence="3 4">
    <name type="scientific">Absidia repens</name>
    <dbReference type="NCBI Taxonomy" id="90262"/>
    <lineage>
        <taxon>Eukaryota</taxon>
        <taxon>Fungi</taxon>
        <taxon>Fungi incertae sedis</taxon>
        <taxon>Mucoromycota</taxon>
        <taxon>Mucoromycotina</taxon>
        <taxon>Mucoromycetes</taxon>
        <taxon>Mucorales</taxon>
        <taxon>Cunninghamellaceae</taxon>
        <taxon>Absidia</taxon>
    </lineage>
</organism>
<reference evidence="3 4" key="1">
    <citation type="submission" date="2016-07" db="EMBL/GenBank/DDBJ databases">
        <title>Pervasive Adenine N6-methylation of Active Genes in Fungi.</title>
        <authorList>
            <consortium name="DOE Joint Genome Institute"/>
            <person name="Mondo S.J."/>
            <person name="Dannebaum R.O."/>
            <person name="Kuo R.C."/>
            <person name="Labutti K."/>
            <person name="Haridas S."/>
            <person name="Kuo A."/>
            <person name="Salamov A."/>
            <person name="Ahrendt S.R."/>
            <person name="Lipzen A."/>
            <person name="Sullivan W."/>
            <person name="Andreopoulos W.B."/>
            <person name="Clum A."/>
            <person name="Lindquist E."/>
            <person name="Daum C."/>
            <person name="Ramamoorthy G.K."/>
            <person name="Gryganskyi A."/>
            <person name="Culley D."/>
            <person name="Magnuson J.K."/>
            <person name="James T.Y."/>
            <person name="O'Malley M.A."/>
            <person name="Stajich J.E."/>
            <person name="Spatafora J.W."/>
            <person name="Visel A."/>
            <person name="Grigoriev I.V."/>
        </authorList>
    </citation>
    <scope>NUCLEOTIDE SEQUENCE [LARGE SCALE GENOMIC DNA]</scope>
    <source>
        <strain evidence="3 4">NRRL 1336</strain>
    </source>
</reference>
<gene>
    <name evidence="3" type="ORF">BCR42DRAFT_472399</name>
</gene>
<feature type="compositionally biased region" description="Low complexity" evidence="1">
    <location>
        <begin position="388"/>
        <end position="400"/>
    </location>
</feature>
<dbReference type="Gene3D" id="3.80.10.10">
    <property type="entry name" value="Ribonuclease Inhibitor"/>
    <property type="match status" value="2"/>
</dbReference>
<feature type="non-terminal residue" evidence="3">
    <location>
        <position position="1"/>
    </location>
</feature>
<dbReference type="SUPFAM" id="SSF81383">
    <property type="entry name" value="F-box domain"/>
    <property type="match status" value="1"/>
</dbReference>
<dbReference type="Proteomes" id="UP000193560">
    <property type="component" value="Unassembled WGS sequence"/>
</dbReference>
<evidence type="ECO:0000313" key="3">
    <source>
        <dbReference type="EMBL" id="ORZ07148.1"/>
    </source>
</evidence>
<sequence>MTLFDQLPAEILSLIVNRTDRRDLYSCALINKKCNRATTPLFWKTVHVRSESKARLFLRALADASSSSPLGHYIRHIDLGDMMWSDITVAFLTQHVHDLKALYIRNGEFMTDLGFCSYLPRIGTHLTTLHLEQCYVTYSTITAIDQHCRPLKTLALINCKPSSPPPAAIAFLPLMHAHVEQFTLDVSKTAAAHMDWMEAFVATLLAGLPWLTHLTVSGNMGFSNVLERIVTASALRWPRLTHLSLGDDSELGDAPLVAFLHAHPHLVDVRLCHLSRITDATLDAISVVLPGITHLAVTHSHCLTAPRLRQLIRACPLLAFVSIEACGLFWYDFPELFHDSRCHRRVDDDTMVRRCGPLLFMEQLGQESLHCIRHAPHPPIALDDHTKSNNSSSSSSGHIG</sequence>
<dbReference type="PANTHER" id="PTHR13318">
    <property type="entry name" value="PARTNER OF PAIRED, ISOFORM B-RELATED"/>
    <property type="match status" value="1"/>
</dbReference>
<feature type="domain" description="F-box" evidence="2">
    <location>
        <begin position="1"/>
        <end position="46"/>
    </location>
</feature>
<keyword evidence="4" id="KW-1185">Reference proteome</keyword>
<dbReference type="OrthoDB" id="10257471at2759"/>
<feature type="region of interest" description="Disordered" evidence="1">
    <location>
        <begin position="380"/>
        <end position="400"/>
    </location>
</feature>
<dbReference type="InterPro" id="IPR001810">
    <property type="entry name" value="F-box_dom"/>
</dbReference>